<name>A0A7L4UP52_BALHA</name>
<dbReference type="PANTHER" id="PTHR33734:SF22">
    <property type="entry name" value="MEMBRANE-BOUND LYTIC MUREIN TRANSGLYCOSYLASE D"/>
    <property type="match status" value="1"/>
</dbReference>
<dbReference type="InterPro" id="IPR036779">
    <property type="entry name" value="LysM_dom_sf"/>
</dbReference>
<feature type="signal peptide" evidence="1">
    <location>
        <begin position="1"/>
        <end position="19"/>
    </location>
</feature>
<dbReference type="SUPFAM" id="SSF54106">
    <property type="entry name" value="LysM domain"/>
    <property type="match status" value="3"/>
</dbReference>
<dbReference type="PANTHER" id="PTHR33734">
    <property type="entry name" value="LYSM DOMAIN-CONTAINING GPI-ANCHORED PROTEIN 2"/>
    <property type="match status" value="1"/>
</dbReference>
<evidence type="ECO:0000313" key="4">
    <source>
        <dbReference type="Proteomes" id="UP000251835"/>
    </source>
</evidence>
<comment type="caution">
    <text evidence="3">The sequence shown here is derived from an EMBL/GenBank/DDBJ whole genome shotgun (WGS) entry which is preliminary data.</text>
</comment>
<gene>
    <name evidence="3" type="ORF">C7377_1121</name>
</gene>
<dbReference type="Gene3D" id="3.40.50.2300">
    <property type="match status" value="2"/>
</dbReference>
<dbReference type="SUPFAM" id="SSF53822">
    <property type="entry name" value="Periplasmic binding protein-like I"/>
    <property type="match status" value="1"/>
</dbReference>
<dbReference type="Gene3D" id="3.10.350.10">
    <property type="entry name" value="LysM domain"/>
    <property type="match status" value="3"/>
</dbReference>
<dbReference type="InterPro" id="IPR028082">
    <property type="entry name" value="Peripla_BP_I"/>
</dbReference>
<dbReference type="OrthoDB" id="2149800at2"/>
<keyword evidence="1" id="KW-0732">Signal</keyword>
<sequence>MRKMILMLALLVSISFAFSQVKRSENLVALSGKKYYVHKVEPKQTMYAISKTYAVSISKILEVNDKETTDLKEGELLKIPYTEPTTVIQSLKYKHYIVKKGDTLYSLAKKFGTTEEELINLNAGVEVALVEGRRLIVPLIEEHQPRYDNDYYYHIVKPKETLSSIGRRYNISLRKLKQLNEDIDPQKLKPEDEVRIPIGKARAEVIKIGMVNKKTKGLKEVLIVKDGSKYKGPLTQIPKGWVPQKPADSDLDDEEYNSIYDVEEPTDYEAEFKRNYEMVVLLPLKNSFSGMTNYYKGMLLAIQENENVPVTINVYDSGRSKTRVRSKLKVHRDADFIVGPYSQDVFPASLSFANDETTVVSLLSKNNAVYTDENVLQFNTTENSINHRIAAYIVNEHITDNVICFNGRSFQRYTDAKGSSSEKIKRLATLINSIQDKGVANETNFKTSFEKVFDKSKKNIVIVPESNHKVVNSVLNVLNVFSMHDVEVVGYYKWKVHPNIDPEMLFNLNFTYFTPFHYLSTENQDFTTTYKERFLSFPDDFSYMGYITMSKLLKGINSGGKYFYKKPLQKIMKHKNGGYESIDLHKVQFNKNFSIKVD</sequence>
<evidence type="ECO:0000259" key="2">
    <source>
        <dbReference type="PROSITE" id="PS51782"/>
    </source>
</evidence>
<dbReference type="AlphaFoldDB" id="A0A7L4UP52"/>
<evidence type="ECO:0000256" key="1">
    <source>
        <dbReference type="SAM" id="SignalP"/>
    </source>
</evidence>
<dbReference type="Pfam" id="PF01476">
    <property type="entry name" value="LysM"/>
    <property type="match status" value="3"/>
</dbReference>
<organism evidence="3 4">
    <name type="scientific">Balneicella halophila</name>
    <dbReference type="NCBI Taxonomy" id="1537566"/>
    <lineage>
        <taxon>Bacteria</taxon>
        <taxon>Pseudomonadati</taxon>
        <taxon>Bacteroidota</taxon>
        <taxon>Bacteroidia</taxon>
        <taxon>Bacteroidales</taxon>
        <taxon>Balneicellaceae</taxon>
        <taxon>Balneicella</taxon>
    </lineage>
</organism>
<accession>A0A7L4UP52</accession>
<feature type="domain" description="LysM" evidence="2">
    <location>
        <begin position="152"/>
        <end position="196"/>
    </location>
</feature>
<proteinExistence type="predicted"/>
<dbReference type="EMBL" id="QENZ01000004">
    <property type="protein sequence ID" value="PVX50804.1"/>
    <property type="molecule type" value="Genomic_DNA"/>
</dbReference>
<feature type="domain" description="LysM" evidence="2">
    <location>
        <begin position="94"/>
        <end position="137"/>
    </location>
</feature>
<feature type="chain" id="PRO_5029694061" evidence="1">
    <location>
        <begin position="20"/>
        <end position="598"/>
    </location>
</feature>
<dbReference type="InterPro" id="IPR018392">
    <property type="entry name" value="LysM"/>
</dbReference>
<protein>
    <submittedName>
        <fullName evidence="3">LysM domain-containing protein</fullName>
    </submittedName>
</protein>
<keyword evidence="4" id="KW-1185">Reference proteome</keyword>
<dbReference type="PROSITE" id="PS51782">
    <property type="entry name" value="LYSM"/>
    <property type="match status" value="2"/>
</dbReference>
<dbReference type="CDD" id="cd00118">
    <property type="entry name" value="LysM"/>
    <property type="match status" value="2"/>
</dbReference>
<dbReference type="RefSeq" id="WP_116496358.1">
    <property type="nucleotide sequence ID" value="NZ_QENZ01000004.1"/>
</dbReference>
<dbReference type="Proteomes" id="UP000251835">
    <property type="component" value="Unassembled WGS sequence"/>
</dbReference>
<reference evidence="3 4" key="1">
    <citation type="submission" date="2018-05" db="EMBL/GenBank/DDBJ databases">
        <title>Genomic Encyclopedia of Type Strains, Phase IV (KMG-IV): sequencing the most valuable type-strain genomes for metagenomic binning, comparative biology and taxonomic classification.</title>
        <authorList>
            <person name="Goeker M."/>
        </authorList>
    </citation>
    <scope>NUCLEOTIDE SEQUENCE [LARGE SCALE GENOMIC DNA]</scope>
    <source>
        <strain evidence="3 4">DSM 28579</strain>
    </source>
</reference>
<evidence type="ECO:0000313" key="3">
    <source>
        <dbReference type="EMBL" id="PVX50804.1"/>
    </source>
</evidence>
<dbReference type="SMART" id="SM00257">
    <property type="entry name" value="LysM"/>
    <property type="match status" value="3"/>
</dbReference>